<reference evidence="1" key="1">
    <citation type="submission" date="2009-02" db="EMBL/GenBank/DDBJ databases">
        <authorList>
            <person name="Fulton L."/>
            <person name="Clifton S."/>
            <person name="Fulton B."/>
            <person name="Xu J."/>
            <person name="Minx P."/>
            <person name="Pepin K.H."/>
            <person name="Johnson M."/>
            <person name="Bhonagiri V."/>
            <person name="Nash W.E."/>
            <person name="Mardis E.R."/>
            <person name="Wilson R.K."/>
        </authorList>
    </citation>
    <scope>NUCLEOTIDE SEQUENCE [LARGE SCALE GENOMIC DNA]</scope>
    <source>
        <strain evidence="1">DSM 15053</strain>
    </source>
</reference>
<reference evidence="1" key="2">
    <citation type="submission" date="2013-06" db="EMBL/GenBank/DDBJ databases">
        <title>Draft genome sequence of Clostridium hylemonae (DSM 15053).</title>
        <authorList>
            <person name="Sudarsanam P."/>
            <person name="Ley R."/>
            <person name="Guruge J."/>
            <person name="Turnbaugh P.J."/>
            <person name="Mahowald M."/>
            <person name="Liep D."/>
            <person name="Gordon J."/>
        </authorList>
    </citation>
    <scope>NUCLEOTIDE SEQUENCE</scope>
    <source>
        <strain evidence="1">DSM 15053</strain>
    </source>
</reference>
<name>C0C642_9FIRM</name>
<gene>
    <name evidence="1" type="ORF">CLOHYLEM_07579</name>
</gene>
<dbReference type="AlphaFoldDB" id="C0C642"/>
<dbReference type="Proteomes" id="UP000004893">
    <property type="component" value="Unassembled WGS sequence"/>
</dbReference>
<comment type="caution">
    <text evidence="1">The sequence shown here is derived from an EMBL/GenBank/DDBJ whole genome shotgun (WGS) entry which is preliminary data.</text>
</comment>
<proteinExistence type="predicted"/>
<evidence type="ECO:0000313" key="1">
    <source>
        <dbReference type="EMBL" id="EEG72576.1"/>
    </source>
</evidence>
<protein>
    <submittedName>
        <fullName evidence="1">Uncharacterized protein</fullName>
    </submittedName>
</protein>
<dbReference type="HOGENOM" id="CLU_2933127_0_0_9"/>
<accession>C0C642</accession>
<keyword evidence="2" id="KW-1185">Reference proteome</keyword>
<evidence type="ECO:0000313" key="2">
    <source>
        <dbReference type="Proteomes" id="UP000004893"/>
    </source>
</evidence>
<sequence>MHYYIMTARIRYIRKTISSNKGTSVSADPQKKGQKQGGESYFPVLLLSLPPIQIPSVSLA</sequence>
<dbReference type="EMBL" id="ABYI02000041">
    <property type="protein sequence ID" value="EEG72576.1"/>
    <property type="molecule type" value="Genomic_DNA"/>
</dbReference>
<dbReference type="STRING" id="553973.CLOHYLEM_07579"/>
<organism evidence="1 2">
    <name type="scientific">[Clostridium] hylemonae DSM 15053</name>
    <dbReference type="NCBI Taxonomy" id="553973"/>
    <lineage>
        <taxon>Bacteria</taxon>
        <taxon>Bacillati</taxon>
        <taxon>Bacillota</taxon>
        <taxon>Clostridia</taxon>
        <taxon>Lachnospirales</taxon>
        <taxon>Lachnospiraceae</taxon>
    </lineage>
</organism>